<feature type="binding site" evidence="18">
    <location>
        <position position="402"/>
    </location>
    <ligand>
        <name>acetyl-CoA</name>
        <dbReference type="ChEBI" id="CHEBI:57288"/>
    </ligand>
</feature>
<feature type="active site" description="Proton acceptor" evidence="18">
    <location>
        <position position="360"/>
    </location>
</feature>
<evidence type="ECO:0000256" key="11">
    <source>
        <dbReference type="ARBA" id="ARBA00022984"/>
    </source>
</evidence>
<evidence type="ECO:0000256" key="16">
    <source>
        <dbReference type="ARBA" id="ARBA00048493"/>
    </source>
</evidence>
<feature type="binding site" evidence="18">
    <location>
        <position position="363"/>
    </location>
    <ligand>
        <name>UDP-N-acetyl-alpha-D-glucosamine</name>
        <dbReference type="ChEBI" id="CHEBI:57705"/>
    </ligand>
</feature>
<comment type="function">
    <text evidence="17 18">Catalyzes the last two sequential reactions in the de novo biosynthetic pathway for UDP-N-acetylglucosamine (UDP-GlcNAc). The C-terminal domain catalyzes the transfer of acetyl group from acetyl coenzyme A to glucosamine-1-phosphate (GlcN-1-P) to produce N-acetylglucosamine-1-phosphate (GlcNAc-1-P), which is converted into UDP-GlcNAc by the transfer of uridine 5-monophosphate (from uridine 5-triphosphate), a reaction catalyzed by the N-terminal domain.</text>
</comment>
<feature type="binding site" evidence="18">
    <location>
        <position position="374"/>
    </location>
    <ligand>
        <name>UDP-N-acetyl-alpha-D-glucosamine</name>
        <dbReference type="ChEBI" id="CHEBI:57705"/>
    </ligand>
</feature>
<keyword evidence="11 18" id="KW-0573">Peptidoglycan synthesis</keyword>
<dbReference type="Proteomes" id="UP001562065">
    <property type="component" value="Unassembled WGS sequence"/>
</dbReference>
<dbReference type="InterPro" id="IPR011004">
    <property type="entry name" value="Trimer_LpxA-like_sf"/>
</dbReference>
<evidence type="ECO:0000256" key="4">
    <source>
        <dbReference type="ARBA" id="ARBA00022490"/>
    </source>
</evidence>
<feature type="binding site" evidence="18">
    <location>
        <position position="330"/>
    </location>
    <ligand>
        <name>UDP-N-acetyl-alpha-D-glucosamine</name>
        <dbReference type="ChEBI" id="CHEBI:57705"/>
    </ligand>
</feature>
<keyword evidence="9 18" id="KW-0460">Magnesium</keyword>
<dbReference type="PANTHER" id="PTHR43584">
    <property type="entry name" value="NUCLEOTIDYL TRANSFERASE"/>
    <property type="match status" value="1"/>
</dbReference>
<comment type="pathway">
    <text evidence="18">Nucleotide-sugar biosynthesis; UDP-N-acetyl-alpha-D-glucosamine biosynthesis; UDP-N-acetyl-alpha-D-glucosamine from N-acetyl-alpha-D-glucosamine 1-phosphate: step 1/1.</text>
</comment>
<feature type="binding site" evidence="18">
    <location>
        <position position="101"/>
    </location>
    <ligand>
        <name>Mg(2+)</name>
        <dbReference type="ChEBI" id="CHEBI:18420"/>
    </ligand>
</feature>
<feature type="binding site" evidence="18">
    <location>
        <position position="348"/>
    </location>
    <ligand>
        <name>UDP-N-acetyl-alpha-D-glucosamine</name>
        <dbReference type="ChEBI" id="CHEBI:57705"/>
    </ligand>
</feature>
<feature type="region of interest" description="Linker" evidence="18">
    <location>
        <begin position="227"/>
        <end position="247"/>
    </location>
</feature>
<gene>
    <name evidence="18 20" type="primary">glmU</name>
    <name evidence="20" type="ORF">AB5I84_00715</name>
</gene>
<keyword evidence="6 18" id="KW-0548">Nucleotidyltransferase</keyword>
<comment type="catalytic activity">
    <reaction evidence="16 18">
        <text>N-acetyl-alpha-D-glucosamine 1-phosphate + UTP + H(+) = UDP-N-acetyl-alpha-D-glucosamine + diphosphate</text>
        <dbReference type="Rhea" id="RHEA:13509"/>
        <dbReference type="ChEBI" id="CHEBI:15378"/>
        <dbReference type="ChEBI" id="CHEBI:33019"/>
        <dbReference type="ChEBI" id="CHEBI:46398"/>
        <dbReference type="ChEBI" id="CHEBI:57705"/>
        <dbReference type="ChEBI" id="CHEBI:57776"/>
        <dbReference type="EC" id="2.7.7.23"/>
    </reaction>
</comment>
<keyword evidence="8 18" id="KW-0677">Repeat</keyword>
<organism evidence="20 21">
    <name type="scientific">Isoalcanivorax beigongshangi</name>
    <dbReference type="NCBI Taxonomy" id="3238810"/>
    <lineage>
        <taxon>Bacteria</taxon>
        <taxon>Pseudomonadati</taxon>
        <taxon>Pseudomonadota</taxon>
        <taxon>Gammaproteobacteria</taxon>
        <taxon>Oceanospirillales</taxon>
        <taxon>Alcanivoracaceae</taxon>
        <taxon>Isoalcanivorax</taxon>
    </lineage>
</organism>
<dbReference type="CDD" id="cd02540">
    <property type="entry name" value="GT2_GlmU_N_bac"/>
    <property type="match status" value="1"/>
</dbReference>
<dbReference type="NCBIfam" id="TIGR01173">
    <property type="entry name" value="glmU"/>
    <property type="match status" value="1"/>
</dbReference>
<feature type="binding site" evidence="18">
    <location>
        <position position="224"/>
    </location>
    <ligand>
        <name>Mg(2+)</name>
        <dbReference type="ChEBI" id="CHEBI:18420"/>
    </ligand>
</feature>
<evidence type="ECO:0000256" key="13">
    <source>
        <dbReference type="ARBA" id="ARBA00023315"/>
    </source>
</evidence>
<dbReference type="HAMAP" id="MF_01631">
    <property type="entry name" value="GlmU"/>
    <property type="match status" value="1"/>
</dbReference>
<keyword evidence="10 18" id="KW-0133">Cell shape</keyword>
<name>A0ABV4ACU3_9GAMM</name>
<keyword evidence="13 18" id="KW-0012">Acyltransferase</keyword>
<comment type="catalytic activity">
    <reaction evidence="15 18">
        <text>alpha-D-glucosamine 1-phosphate + acetyl-CoA = N-acetyl-alpha-D-glucosamine 1-phosphate + CoA + H(+)</text>
        <dbReference type="Rhea" id="RHEA:13725"/>
        <dbReference type="ChEBI" id="CHEBI:15378"/>
        <dbReference type="ChEBI" id="CHEBI:57287"/>
        <dbReference type="ChEBI" id="CHEBI:57288"/>
        <dbReference type="ChEBI" id="CHEBI:57776"/>
        <dbReference type="ChEBI" id="CHEBI:58516"/>
        <dbReference type="EC" id="2.3.1.157"/>
    </reaction>
</comment>
<evidence type="ECO:0000256" key="5">
    <source>
        <dbReference type="ARBA" id="ARBA00022679"/>
    </source>
</evidence>
<feature type="binding site" evidence="18">
    <location>
        <begin position="99"/>
        <end position="101"/>
    </location>
    <ligand>
        <name>UDP-N-acetyl-alpha-D-glucosamine</name>
        <dbReference type="ChEBI" id="CHEBI:57705"/>
    </ligand>
</feature>
<evidence type="ECO:0000256" key="14">
    <source>
        <dbReference type="ARBA" id="ARBA00023316"/>
    </source>
</evidence>
<comment type="cofactor">
    <cofactor evidence="18">
        <name>Mg(2+)</name>
        <dbReference type="ChEBI" id="CHEBI:18420"/>
    </cofactor>
    <text evidence="18">Binds 1 Mg(2+) ion per subunit.</text>
</comment>
<evidence type="ECO:0000256" key="6">
    <source>
        <dbReference type="ARBA" id="ARBA00022695"/>
    </source>
</evidence>
<feature type="binding site" evidence="18">
    <location>
        <position position="420"/>
    </location>
    <ligand>
        <name>acetyl-CoA</name>
        <dbReference type="ChEBI" id="CHEBI:57288"/>
    </ligand>
</feature>
<comment type="pathway">
    <text evidence="18">Nucleotide-sugar biosynthesis; UDP-N-acetyl-alpha-D-glucosamine biosynthesis; N-acetyl-alpha-D-glucosamine 1-phosphate from alpha-D-glucosamine 6-phosphate (route II): step 2/2.</text>
</comment>
<dbReference type="GO" id="GO:0003977">
    <property type="term" value="F:UDP-N-acetylglucosamine diphosphorylase activity"/>
    <property type="evidence" value="ECO:0007669"/>
    <property type="project" value="UniProtKB-EC"/>
</dbReference>
<dbReference type="SUPFAM" id="SSF51161">
    <property type="entry name" value="Trimeric LpxA-like enzymes"/>
    <property type="match status" value="1"/>
</dbReference>
<dbReference type="GO" id="GO:0019134">
    <property type="term" value="F:glucosamine-1-phosphate N-acetyltransferase activity"/>
    <property type="evidence" value="ECO:0007669"/>
    <property type="project" value="UniProtKB-EC"/>
</dbReference>
<dbReference type="InterPro" id="IPR029044">
    <property type="entry name" value="Nucleotide-diphossugar_trans"/>
</dbReference>
<evidence type="ECO:0000256" key="7">
    <source>
        <dbReference type="ARBA" id="ARBA00022723"/>
    </source>
</evidence>
<feature type="region of interest" description="N-acetyltransferase" evidence="18">
    <location>
        <begin position="248"/>
        <end position="453"/>
    </location>
</feature>
<feature type="region of interest" description="Pyrophosphorylase" evidence="18">
    <location>
        <begin position="1"/>
        <end position="226"/>
    </location>
</feature>
<dbReference type="PANTHER" id="PTHR43584:SF3">
    <property type="entry name" value="BIFUNCTIONAL PROTEIN GLMU"/>
    <property type="match status" value="1"/>
</dbReference>
<feature type="binding site" evidence="18">
    <location>
        <begin position="383"/>
        <end position="384"/>
    </location>
    <ligand>
        <name>acetyl-CoA</name>
        <dbReference type="ChEBI" id="CHEBI:57288"/>
    </ligand>
</feature>
<keyword evidence="5 18" id="KW-0808">Transferase</keyword>
<comment type="subcellular location">
    <subcellularLocation>
        <location evidence="1 18">Cytoplasm</location>
    </subcellularLocation>
</comment>
<feature type="binding site" evidence="18">
    <location>
        <begin position="78"/>
        <end position="79"/>
    </location>
    <ligand>
        <name>UDP-N-acetyl-alpha-D-glucosamine</name>
        <dbReference type="ChEBI" id="CHEBI:57705"/>
    </ligand>
</feature>
<evidence type="ECO:0000256" key="8">
    <source>
        <dbReference type="ARBA" id="ARBA00022737"/>
    </source>
</evidence>
<dbReference type="InterPro" id="IPR001451">
    <property type="entry name" value="Hexapep"/>
</dbReference>
<dbReference type="EC" id="2.7.7.23" evidence="18"/>
<evidence type="ECO:0000256" key="15">
    <source>
        <dbReference type="ARBA" id="ARBA00048247"/>
    </source>
</evidence>
<evidence type="ECO:0000259" key="19">
    <source>
        <dbReference type="Pfam" id="PF12804"/>
    </source>
</evidence>
<feature type="binding site" evidence="18">
    <location>
        <position position="73"/>
    </location>
    <ligand>
        <name>UDP-N-acetyl-alpha-D-glucosamine</name>
        <dbReference type="ChEBI" id="CHEBI:57705"/>
    </ligand>
</feature>
<dbReference type="InterPro" id="IPR018357">
    <property type="entry name" value="Hexapep_transf_CS"/>
</dbReference>
<dbReference type="Gene3D" id="3.90.550.10">
    <property type="entry name" value="Spore Coat Polysaccharide Biosynthesis Protein SpsA, Chain A"/>
    <property type="match status" value="1"/>
</dbReference>
<dbReference type="InterPro" id="IPR050065">
    <property type="entry name" value="GlmU-like"/>
</dbReference>
<protein>
    <recommendedName>
        <fullName evidence="18">Bifunctional protein GlmU</fullName>
    </recommendedName>
    <domain>
        <recommendedName>
            <fullName evidence="18">UDP-N-acetylglucosamine pyrophosphorylase</fullName>
            <ecNumber evidence="18">2.7.7.23</ecNumber>
        </recommendedName>
        <alternativeName>
            <fullName evidence="18">N-acetylglucosamine-1-phosphate uridyltransferase</fullName>
        </alternativeName>
    </domain>
    <domain>
        <recommendedName>
            <fullName evidence="18">Glucosamine-1-phosphate N-acetyltransferase</fullName>
            <ecNumber evidence="18">2.3.1.157</ecNumber>
        </recommendedName>
    </domain>
</protein>
<evidence type="ECO:0000256" key="1">
    <source>
        <dbReference type="ARBA" id="ARBA00004496"/>
    </source>
</evidence>
<comment type="subunit">
    <text evidence="18">Homotrimer.</text>
</comment>
<dbReference type="EC" id="2.3.1.157" evidence="18"/>
<proteinExistence type="inferred from homology"/>
<dbReference type="Gene3D" id="2.160.10.10">
    <property type="entry name" value="Hexapeptide repeat proteins"/>
    <property type="match status" value="1"/>
</dbReference>
<dbReference type="CDD" id="cd03353">
    <property type="entry name" value="LbH_GlmU_C"/>
    <property type="match status" value="1"/>
</dbReference>
<keyword evidence="7 18" id="KW-0479">Metal-binding</keyword>
<evidence type="ECO:0000256" key="18">
    <source>
        <dbReference type="HAMAP-Rule" id="MF_01631"/>
    </source>
</evidence>
<feature type="binding site" evidence="18">
    <location>
        <position position="136"/>
    </location>
    <ligand>
        <name>UDP-N-acetyl-alpha-D-glucosamine</name>
        <dbReference type="ChEBI" id="CHEBI:57705"/>
    </ligand>
</feature>
<keyword evidence="14 18" id="KW-0961">Cell wall biogenesis/degradation</keyword>
<dbReference type="RefSeq" id="WP_369453910.1">
    <property type="nucleotide sequence ID" value="NZ_JBGCUO010000001.1"/>
</dbReference>
<feature type="binding site" evidence="18">
    <location>
        <position position="166"/>
    </location>
    <ligand>
        <name>UDP-N-acetyl-alpha-D-glucosamine</name>
        <dbReference type="ChEBI" id="CHEBI:57705"/>
    </ligand>
</feature>
<comment type="caution">
    <text evidence="20">The sequence shown here is derived from an EMBL/GenBank/DDBJ whole genome shotgun (WGS) entry which is preliminary data.</text>
</comment>
<dbReference type="PROSITE" id="PS00101">
    <property type="entry name" value="HEXAPEP_TRANSFERASES"/>
    <property type="match status" value="1"/>
</dbReference>
<dbReference type="Pfam" id="PF12804">
    <property type="entry name" value="NTP_transf_3"/>
    <property type="match status" value="1"/>
</dbReference>
<evidence type="ECO:0000256" key="17">
    <source>
        <dbReference type="ARBA" id="ARBA00049628"/>
    </source>
</evidence>
<feature type="binding site" evidence="18">
    <location>
        <position position="377"/>
    </location>
    <ligand>
        <name>acetyl-CoA</name>
        <dbReference type="ChEBI" id="CHEBI:57288"/>
    </ligand>
</feature>
<sequence>MELAIVILAAGKGSRMRSALPKVAHPLAGKPLLSHVLDSARVLQPATLCVVYGHGGDQVRAAVPATDVAWVEQAQQLGTGHAVAQAMPEVHEDVVLILYGDVPLIRPETLQRVVADVREDQLVLLTLDMDDAGAYGRIVRNEQGAVQAIVEFKDANAEQRAIGEINTGILACPARFLADALPQLSANNAQGEYYLTDVIAMAVAQGLTVEAVQPEFAWEVDGINDRVQLARLERIHQQVQAEALMRGGASLMDPARIDVRGTLQCGQDVVIDINVVFEGDVVLEDGVRIGPHCVIRNARIGAGTVVDAHSLIDGAELAEGCHVGPFARLRPGTELAAGARIGNFVETKKVQIGPGSKVNHLTYLGDAQVGAGVNVGAGTITCNYDGVNKFVTEIGDGAFIGSNSSLVAPVTIGAGATVGAGSVITQTVPDQQLAVGRSKQRNISGWTRPTRKN</sequence>
<evidence type="ECO:0000256" key="10">
    <source>
        <dbReference type="ARBA" id="ARBA00022960"/>
    </source>
</evidence>
<feature type="binding site" evidence="18">
    <location>
        <position position="224"/>
    </location>
    <ligand>
        <name>UDP-N-acetyl-alpha-D-glucosamine</name>
        <dbReference type="ChEBI" id="CHEBI:57705"/>
    </ligand>
</feature>
<dbReference type="InterPro" id="IPR025877">
    <property type="entry name" value="MobA-like_NTP_Trfase"/>
</dbReference>
<keyword evidence="4 18" id="KW-0963">Cytoplasm</keyword>
<comment type="similarity">
    <text evidence="2 18">In the C-terminal section; belongs to the transferase hexapeptide repeat family.</text>
</comment>
<evidence type="ECO:0000256" key="12">
    <source>
        <dbReference type="ARBA" id="ARBA00023268"/>
    </source>
</evidence>
<dbReference type="InterPro" id="IPR005882">
    <property type="entry name" value="Bifunctional_GlmU"/>
</dbReference>
<feature type="domain" description="MobA-like NTP transferase" evidence="19">
    <location>
        <begin position="6"/>
        <end position="121"/>
    </location>
</feature>
<evidence type="ECO:0000256" key="2">
    <source>
        <dbReference type="ARBA" id="ARBA00007707"/>
    </source>
</evidence>
<evidence type="ECO:0000313" key="21">
    <source>
        <dbReference type="Proteomes" id="UP001562065"/>
    </source>
</evidence>
<keyword evidence="21" id="KW-1185">Reference proteome</keyword>
<dbReference type="InterPro" id="IPR038009">
    <property type="entry name" value="GlmU_C_LbH"/>
</dbReference>
<dbReference type="Pfam" id="PF00132">
    <property type="entry name" value="Hexapep"/>
    <property type="match status" value="2"/>
</dbReference>
<feature type="binding site" evidence="18">
    <location>
        <position position="437"/>
    </location>
    <ligand>
        <name>acetyl-CoA</name>
        <dbReference type="ChEBI" id="CHEBI:57288"/>
    </ligand>
</feature>
<reference evidence="20 21" key="1">
    <citation type="submission" date="2024-07" db="EMBL/GenBank/DDBJ databases">
        <authorList>
            <person name="Ren Q."/>
        </authorList>
    </citation>
    <scope>NUCLEOTIDE SEQUENCE [LARGE SCALE GENOMIC DNA]</scope>
    <source>
        <strain evidence="20 21">REN37</strain>
    </source>
</reference>
<dbReference type="EMBL" id="JBGCUO010000001">
    <property type="protein sequence ID" value="MEY1660665.1"/>
    <property type="molecule type" value="Genomic_DNA"/>
</dbReference>
<evidence type="ECO:0000313" key="20">
    <source>
        <dbReference type="EMBL" id="MEY1660665.1"/>
    </source>
</evidence>
<evidence type="ECO:0000256" key="3">
    <source>
        <dbReference type="ARBA" id="ARBA00007947"/>
    </source>
</evidence>
<evidence type="ECO:0000256" key="9">
    <source>
        <dbReference type="ARBA" id="ARBA00022842"/>
    </source>
</evidence>
<comment type="pathway">
    <text evidence="18">Bacterial outer membrane biogenesis; LPS lipid A biosynthesis.</text>
</comment>
<feature type="binding site" evidence="18">
    <location>
        <begin position="8"/>
        <end position="11"/>
    </location>
    <ligand>
        <name>UDP-N-acetyl-alpha-D-glucosamine</name>
        <dbReference type="ChEBI" id="CHEBI:57705"/>
    </ligand>
</feature>
<dbReference type="SUPFAM" id="SSF53448">
    <property type="entry name" value="Nucleotide-diphospho-sugar transferases"/>
    <property type="match status" value="1"/>
</dbReference>
<keyword evidence="12 18" id="KW-0511">Multifunctional enzyme</keyword>
<accession>A0ABV4ACU3</accession>
<comment type="similarity">
    <text evidence="3 18">In the N-terminal section; belongs to the N-acetylglucosamine-1-phosphate uridyltransferase family.</text>
</comment>
<feature type="binding site" evidence="18">
    <location>
        <position position="22"/>
    </location>
    <ligand>
        <name>UDP-N-acetyl-alpha-D-glucosamine</name>
        <dbReference type="ChEBI" id="CHEBI:57705"/>
    </ligand>
</feature>
<feature type="binding site" evidence="18">
    <location>
        <position position="151"/>
    </location>
    <ligand>
        <name>UDP-N-acetyl-alpha-D-glucosamine</name>
        <dbReference type="ChEBI" id="CHEBI:57705"/>
    </ligand>
</feature>